<dbReference type="InterPro" id="IPR032697">
    <property type="entry name" value="SQ_cyclase_N"/>
</dbReference>
<reference evidence="8 9" key="1">
    <citation type="submission" date="2021-10" db="EMBL/GenBank/DDBJ databases">
        <authorList>
            <person name="Criscuolo A."/>
        </authorList>
    </citation>
    <scope>NUCLEOTIDE SEQUENCE [LARGE SCALE GENOMIC DNA]</scope>
    <source>
        <strain evidence="9">CIP 111883</strain>
    </source>
</reference>
<dbReference type="Pfam" id="PF13249">
    <property type="entry name" value="SQHop_cyclase_N"/>
    <property type="match status" value="1"/>
</dbReference>
<comment type="pathway">
    <text evidence="1">Secondary metabolite biosynthesis; hopanoid biosynthesis.</text>
</comment>
<dbReference type="InterPro" id="IPR018333">
    <property type="entry name" value="Squalene_cyclase"/>
</dbReference>
<dbReference type="EC" id="4.2.1.137" evidence="8"/>
<dbReference type="PANTHER" id="PTHR11764:SF20">
    <property type="entry name" value="LANOSTEROL SYNTHASE"/>
    <property type="match status" value="1"/>
</dbReference>
<dbReference type="SFLD" id="SFLDG01016">
    <property type="entry name" value="Prenyltransferase_Like_2"/>
    <property type="match status" value="1"/>
</dbReference>
<evidence type="ECO:0000259" key="7">
    <source>
        <dbReference type="Pfam" id="PF13249"/>
    </source>
</evidence>
<protein>
    <submittedName>
        <fullName evidence="8">Sporulenol synthase</fullName>
        <ecNumber evidence="8">4.2.1.137</ecNumber>
    </submittedName>
</protein>
<name>A0ABM8YR80_9BACI</name>
<keyword evidence="5" id="KW-0472">Membrane</keyword>
<evidence type="ECO:0000256" key="1">
    <source>
        <dbReference type="ARBA" id="ARBA00004999"/>
    </source>
</evidence>
<evidence type="ECO:0000256" key="5">
    <source>
        <dbReference type="SAM" id="Phobius"/>
    </source>
</evidence>
<dbReference type="Pfam" id="PF13243">
    <property type="entry name" value="SQHop_cyclase_C"/>
    <property type="match status" value="1"/>
</dbReference>
<keyword evidence="5" id="KW-0812">Transmembrane</keyword>
<dbReference type="NCBIfam" id="TIGR01507">
    <property type="entry name" value="hopene_cyclase"/>
    <property type="match status" value="1"/>
</dbReference>
<evidence type="ECO:0000259" key="6">
    <source>
        <dbReference type="Pfam" id="PF13243"/>
    </source>
</evidence>
<dbReference type="SUPFAM" id="SSF48239">
    <property type="entry name" value="Terpenoid cyclases/Protein prenyltransferases"/>
    <property type="match status" value="2"/>
</dbReference>
<dbReference type="EMBL" id="CAKJTJ010000022">
    <property type="protein sequence ID" value="CAG9622501.1"/>
    <property type="molecule type" value="Genomic_DNA"/>
</dbReference>
<feature type="domain" description="Squalene cyclase C-terminal" evidence="6">
    <location>
        <begin position="306"/>
        <end position="623"/>
    </location>
</feature>
<evidence type="ECO:0000313" key="9">
    <source>
        <dbReference type="Proteomes" id="UP000789833"/>
    </source>
</evidence>
<proteinExistence type="inferred from homology"/>
<gene>
    <name evidence="8" type="primary">sqhC</name>
    <name evidence="8" type="ORF">BACCIP111883_03292</name>
</gene>
<feature type="transmembrane region" description="Helical" evidence="5">
    <location>
        <begin position="255"/>
        <end position="274"/>
    </location>
</feature>
<dbReference type="GO" id="GO:0016829">
    <property type="term" value="F:lyase activity"/>
    <property type="evidence" value="ECO:0007669"/>
    <property type="project" value="UniProtKB-KW"/>
</dbReference>
<keyword evidence="3" id="KW-0677">Repeat</keyword>
<dbReference type="Gene3D" id="1.50.10.20">
    <property type="match status" value="2"/>
</dbReference>
<dbReference type="InterPro" id="IPR032696">
    <property type="entry name" value="SQ_cyclase_C"/>
</dbReference>
<comment type="similarity">
    <text evidence="2">Belongs to the terpene cyclase/mutase family.</text>
</comment>
<keyword evidence="5" id="KW-1133">Transmembrane helix</keyword>
<comment type="caution">
    <text evidence="8">The sequence shown here is derived from an EMBL/GenBank/DDBJ whole genome shotgun (WGS) entry which is preliminary data.</text>
</comment>
<sequence length="628" mass="71897">MTIINEVNDKIQLLVNELLQKQTVKGSWNFCFEGTVMTDAYMIILIRVLQIKNEEELVKKLVHQIIARQEKETGVWKIFSDEKEGNVNATIEGYYSLLYSGYVSRNEPLMKKAENYIRRKGGLTKSDWLTRVMLALTGQISWPAIIRSIPIEIMLLPKWAPVNIYHLVGYARVHWVPIIICSNKNSSFTTSKTPDISHLQTRTRDEDPSDGIRIIHHFVNSFVQKLADAPETLRKKSYSKAEAYIKNRIEENGILYSYFSASFFMVFAFLSLGYDRNHPSIQKAFQGMKSYIFQDKDFIHVQNSPSTVWDTSLLTAAMLQAGVPKNHEAIQNARNYILSRQQTKYGDWSLKNQNVQPGGWGFSDINTMIPDVDDTTAALRVVTPFVELDAKYKNAWERGITWLLSMQNDDGGWAAFEKNTDNYLLFLIPFKYEDRVLFDPSTADLTGRTMYFLGKYTTVSPHSKAIRHSKEWLLKNQKADGSWYGRWGNCYIYGTWAAVTGMTAIGETRQSPSLQKGVEWLYSIQNEDGGWGESCQSDWNQKYVPLHASTPSHTAWALDALIAASDESSPGIEMGIRTLLHLLKSDDWRIKYPTGAGIPGGFYIRYHSYNYIWPLQTLSHYRNKFGGK</sequence>
<feature type="domain" description="Squalene cyclase N-terminal" evidence="7">
    <location>
        <begin position="14"/>
        <end position="296"/>
    </location>
</feature>
<evidence type="ECO:0000256" key="2">
    <source>
        <dbReference type="ARBA" id="ARBA00009755"/>
    </source>
</evidence>
<evidence type="ECO:0000313" key="8">
    <source>
        <dbReference type="EMBL" id="CAG9622501.1"/>
    </source>
</evidence>
<dbReference type="RefSeq" id="WP_230503191.1">
    <property type="nucleotide sequence ID" value="NZ_CAKJTJ010000022.1"/>
</dbReference>
<dbReference type="Proteomes" id="UP000789833">
    <property type="component" value="Unassembled WGS sequence"/>
</dbReference>
<evidence type="ECO:0000256" key="4">
    <source>
        <dbReference type="ARBA" id="ARBA00023235"/>
    </source>
</evidence>
<keyword evidence="9" id="KW-1185">Reference proteome</keyword>
<dbReference type="InterPro" id="IPR008930">
    <property type="entry name" value="Terpenoid_cyclase/PrenylTrfase"/>
</dbReference>
<keyword evidence="8" id="KW-0456">Lyase</keyword>
<dbReference type="InterPro" id="IPR006400">
    <property type="entry name" value="Hopene-cyclase"/>
</dbReference>
<dbReference type="NCBIfam" id="TIGR01787">
    <property type="entry name" value="squalene_cyclas"/>
    <property type="match status" value="1"/>
</dbReference>
<accession>A0ABM8YR80</accession>
<keyword evidence="4" id="KW-0413">Isomerase</keyword>
<organism evidence="8 9">
    <name type="scientific">Sutcliffiella rhizosphaerae</name>
    <dbReference type="NCBI Taxonomy" id="2880967"/>
    <lineage>
        <taxon>Bacteria</taxon>
        <taxon>Bacillati</taxon>
        <taxon>Bacillota</taxon>
        <taxon>Bacilli</taxon>
        <taxon>Bacillales</taxon>
        <taxon>Bacillaceae</taxon>
        <taxon>Sutcliffiella</taxon>
    </lineage>
</organism>
<evidence type="ECO:0000256" key="3">
    <source>
        <dbReference type="ARBA" id="ARBA00022737"/>
    </source>
</evidence>
<dbReference type="PANTHER" id="PTHR11764">
    <property type="entry name" value="TERPENE CYCLASE/MUTASE FAMILY MEMBER"/>
    <property type="match status" value="1"/>
</dbReference>